<evidence type="ECO:0000256" key="1">
    <source>
        <dbReference type="ARBA" id="ARBA00004123"/>
    </source>
</evidence>
<evidence type="ECO:0000313" key="7">
    <source>
        <dbReference type="Proteomes" id="UP000762676"/>
    </source>
</evidence>
<keyword evidence="3" id="KW-0539">Nucleus</keyword>
<keyword evidence="4" id="KW-0175">Coiled coil</keyword>
<comment type="caution">
    <text evidence="6">The sequence shown here is derived from an EMBL/GenBank/DDBJ whole genome shotgun (WGS) entry which is preliminary data.</text>
</comment>
<feature type="compositionally biased region" description="Basic and acidic residues" evidence="5">
    <location>
        <begin position="291"/>
        <end position="301"/>
    </location>
</feature>
<evidence type="ECO:0000256" key="2">
    <source>
        <dbReference type="ARBA" id="ARBA00008044"/>
    </source>
</evidence>
<keyword evidence="7" id="KW-1185">Reference proteome</keyword>
<organism evidence="6 7">
    <name type="scientific">Elysia marginata</name>
    <dbReference type="NCBI Taxonomy" id="1093978"/>
    <lineage>
        <taxon>Eukaryota</taxon>
        <taxon>Metazoa</taxon>
        <taxon>Spiralia</taxon>
        <taxon>Lophotrochozoa</taxon>
        <taxon>Mollusca</taxon>
        <taxon>Gastropoda</taxon>
        <taxon>Heterobranchia</taxon>
        <taxon>Euthyneura</taxon>
        <taxon>Panpulmonata</taxon>
        <taxon>Sacoglossa</taxon>
        <taxon>Placobranchoidea</taxon>
        <taxon>Plakobranchidae</taxon>
        <taxon>Elysia</taxon>
    </lineage>
</organism>
<dbReference type="EMBL" id="BMAT01005251">
    <property type="protein sequence ID" value="GFR89810.1"/>
    <property type="molecule type" value="Genomic_DNA"/>
</dbReference>
<dbReference type="GO" id="GO:0000445">
    <property type="term" value="C:THO complex part of transcription export complex"/>
    <property type="evidence" value="ECO:0007669"/>
    <property type="project" value="TreeGrafter"/>
</dbReference>
<dbReference type="PANTHER" id="PTHR13375">
    <property type="entry name" value="FMS INTERACTING PROTEIN"/>
    <property type="match status" value="1"/>
</dbReference>
<dbReference type="PANTHER" id="PTHR13375:SF3">
    <property type="entry name" value="THO COMPLEX SUBUNIT 5 HOMOLOG"/>
    <property type="match status" value="1"/>
</dbReference>
<dbReference type="AlphaFoldDB" id="A0AAV4GZR6"/>
<evidence type="ECO:0000256" key="4">
    <source>
        <dbReference type="SAM" id="Coils"/>
    </source>
</evidence>
<protein>
    <submittedName>
        <fullName evidence="6">THO complex subunit 5 homolog</fullName>
    </submittedName>
</protein>
<evidence type="ECO:0000256" key="3">
    <source>
        <dbReference type="ARBA" id="ARBA00023242"/>
    </source>
</evidence>
<evidence type="ECO:0000313" key="6">
    <source>
        <dbReference type="EMBL" id="GFR89810.1"/>
    </source>
</evidence>
<dbReference type="GO" id="GO:0003729">
    <property type="term" value="F:mRNA binding"/>
    <property type="evidence" value="ECO:0007669"/>
    <property type="project" value="TreeGrafter"/>
</dbReference>
<sequence length="465" mass="53095">MFRPSTLIHLFCGIAITLVLLILSSNLSHAYLHSAFTLTFTPEHVTRGVTQNVTLRCAHDGRTRSLLNEVARIRLLRKTGKGWRLIAEKKVWADAEVKEQGVTVSASTSAGIQSMFLEITWPIAVDRTIGVYRCDVLGFDKEDRSAVDTPALVEITDVYVSDLIDMLTQTKQELVNELQDARKREDKTTKKIYETIDSLNENFTFLNNEITRMYADFDSLKSEMRILEDNIFAFWLGGAYALLQPATGCPRGSSFLDQGGSYFKIHTESSSDSEVKKRRSLKPDPSAGVSEPKKLKAEEKSMPVAEEEEALQRDPLSDLKSFQASCDFLKASIKNIKQLKAKPNSSAEITAVRTDATIHFIHMKKLNRLSHFRCRKVRETTNEAKHKIDQCHLQLQNLLYEAMHLEKEITKCMEFKSKDEEIELIPVDEFYKDAPETISKPDVTRSDEHQQMLSRLEWELEQRKQ</sequence>
<name>A0AAV4GZR6_9GAST</name>
<dbReference type="GO" id="GO:0006406">
    <property type="term" value="P:mRNA export from nucleus"/>
    <property type="evidence" value="ECO:0007669"/>
    <property type="project" value="TreeGrafter"/>
</dbReference>
<dbReference type="InterPro" id="IPR019163">
    <property type="entry name" value="THO_Thoc5"/>
</dbReference>
<feature type="region of interest" description="Disordered" evidence="5">
    <location>
        <begin position="273"/>
        <end position="306"/>
    </location>
</feature>
<dbReference type="Pfam" id="PF09766">
    <property type="entry name" value="FmiP_Thoc5"/>
    <property type="match status" value="1"/>
</dbReference>
<comment type="similarity">
    <text evidence="2">Belongs to the THOC5 family.</text>
</comment>
<evidence type="ECO:0000256" key="5">
    <source>
        <dbReference type="SAM" id="MobiDB-lite"/>
    </source>
</evidence>
<reference evidence="6 7" key="1">
    <citation type="journal article" date="2021" name="Elife">
        <title>Chloroplast acquisition without the gene transfer in kleptoplastic sea slugs, Plakobranchus ocellatus.</title>
        <authorList>
            <person name="Maeda T."/>
            <person name="Takahashi S."/>
            <person name="Yoshida T."/>
            <person name="Shimamura S."/>
            <person name="Takaki Y."/>
            <person name="Nagai Y."/>
            <person name="Toyoda A."/>
            <person name="Suzuki Y."/>
            <person name="Arimoto A."/>
            <person name="Ishii H."/>
            <person name="Satoh N."/>
            <person name="Nishiyama T."/>
            <person name="Hasebe M."/>
            <person name="Maruyama T."/>
            <person name="Minagawa J."/>
            <person name="Obokata J."/>
            <person name="Shigenobu S."/>
        </authorList>
    </citation>
    <scope>NUCLEOTIDE SEQUENCE [LARGE SCALE GENOMIC DNA]</scope>
</reference>
<dbReference type="Proteomes" id="UP000762676">
    <property type="component" value="Unassembled WGS sequence"/>
</dbReference>
<gene>
    <name evidence="6" type="ORF">ElyMa_002551900</name>
</gene>
<proteinExistence type="inferred from homology"/>
<accession>A0AAV4GZR6</accession>
<comment type="subcellular location">
    <subcellularLocation>
        <location evidence="1">Nucleus</location>
    </subcellularLocation>
</comment>
<feature type="coiled-coil region" evidence="4">
    <location>
        <begin position="164"/>
        <end position="191"/>
    </location>
</feature>